<dbReference type="InterPro" id="IPR050259">
    <property type="entry name" value="SDR"/>
</dbReference>
<dbReference type="PANTHER" id="PTHR42879:SF2">
    <property type="entry name" value="3-OXOACYL-[ACYL-CARRIER-PROTEIN] REDUCTASE FABG"/>
    <property type="match status" value="1"/>
</dbReference>
<evidence type="ECO:0000313" key="3">
    <source>
        <dbReference type="EMBL" id="GLC25212.1"/>
    </source>
</evidence>
<comment type="similarity">
    <text evidence="1">Belongs to the short-chain dehydrogenases/reductases (SDR) family.</text>
</comment>
<dbReference type="AlphaFoldDB" id="A0AA37V2F9"/>
<accession>A0AA37V2F9</accession>
<evidence type="ECO:0000256" key="1">
    <source>
        <dbReference type="ARBA" id="ARBA00006484"/>
    </source>
</evidence>
<name>A0AA37V2F9_9BACT</name>
<dbReference type="SUPFAM" id="SSF51735">
    <property type="entry name" value="NAD(P)-binding Rossmann-fold domains"/>
    <property type="match status" value="1"/>
</dbReference>
<dbReference type="InterPro" id="IPR020904">
    <property type="entry name" value="Sc_DH/Rdtase_CS"/>
</dbReference>
<dbReference type="InterPro" id="IPR057326">
    <property type="entry name" value="KR_dom"/>
</dbReference>
<dbReference type="Gene3D" id="3.40.50.720">
    <property type="entry name" value="NAD(P)-binding Rossmann-like Domain"/>
    <property type="match status" value="1"/>
</dbReference>
<dbReference type="GO" id="GO:0032787">
    <property type="term" value="P:monocarboxylic acid metabolic process"/>
    <property type="evidence" value="ECO:0007669"/>
    <property type="project" value="UniProtKB-ARBA"/>
</dbReference>
<dbReference type="PRINTS" id="PR00081">
    <property type="entry name" value="GDHRDH"/>
</dbReference>
<sequence>MTVTTDVRTLTDRHAVVTGASRGIGAAIAEALAREGASLTLMGRDVAALSQRAAALTARHHVRALPVACDVSDADAVARAFDASREALGDAHVLVANAGEAASATAGDTSRALWDRMLAVNLTGAFLCVQAVLPAMRAARFGRVVLVSSTSALKGYPRTAAYAAAKAGLLGLARALAAEVARDGVTVNAVCPGYTETDMARAAIDNLVAAGRTPEEARRALERLNPRHALVTPEEVAATVVWLCAPSSGAITGQAVAVAAGEVM</sequence>
<dbReference type="EMBL" id="BRXS01000002">
    <property type="protein sequence ID" value="GLC25212.1"/>
    <property type="molecule type" value="Genomic_DNA"/>
</dbReference>
<protein>
    <submittedName>
        <fullName evidence="3">3-hydroxyacyl-CoA dehydrogenase</fullName>
    </submittedName>
</protein>
<reference evidence="3" key="1">
    <citation type="submission" date="2022-08" db="EMBL/GenBank/DDBJ databases">
        <title>Draft genome sequencing of Roseisolibacter agri AW1220.</title>
        <authorList>
            <person name="Tobiishi Y."/>
            <person name="Tonouchi A."/>
        </authorList>
    </citation>
    <scope>NUCLEOTIDE SEQUENCE</scope>
    <source>
        <strain evidence="3">AW1220</strain>
    </source>
</reference>
<evidence type="ECO:0000313" key="4">
    <source>
        <dbReference type="Proteomes" id="UP001161325"/>
    </source>
</evidence>
<dbReference type="InterPro" id="IPR036291">
    <property type="entry name" value="NAD(P)-bd_dom_sf"/>
</dbReference>
<feature type="domain" description="Ketoreductase" evidence="2">
    <location>
        <begin position="13"/>
        <end position="193"/>
    </location>
</feature>
<gene>
    <name evidence="3" type="ORF">rosag_17250</name>
</gene>
<dbReference type="PROSITE" id="PS00061">
    <property type="entry name" value="ADH_SHORT"/>
    <property type="match status" value="1"/>
</dbReference>
<dbReference type="PANTHER" id="PTHR42879">
    <property type="entry name" value="3-OXOACYL-(ACYL-CARRIER-PROTEIN) REDUCTASE"/>
    <property type="match status" value="1"/>
</dbReference>
<dbReference type="PRINTS" id="PR00080">
    <property type="entry name" value="SDRFAMILY"/>
</dbReference>
<dbReference type="SMART" id="SM00822">
    <property type="entry name" value="PKS_KR"/>
    <property type="match status" value="1"/>
</dbReference>
<dbReference type="RefSeq" id="WP_284349656.1">
    <property type="nucleotide sequence ID" value="NZ_BRXS01000002.1"/>
</dbReference>
<comment type="caution">
    <text evidence="3">The sequence shown here is derived from an EMBL/GenBank/DDBJ whole genome shotgun (WGS) entry which is preliminary data.</text>
</comment>
<dbReference type="Pfam" id="PF13561">
    <property type="entry name" value="adh_short_C2"/>
    <property type="match status" value="1"/>
</dbReference>
<proteinExistence type="inferred from homology"/>
<dbReference type="InterPro" id="IPR002347">
    <property type="entry name" value="SDR_fam"/>
</dbReference>
<dbReference type="CDD" id="cd05233">
    <property type="entry name" value="SDR_c"/>
    <property type="match status" value="1"/>
</dbReference>
<dbReference type="FunFam" id="3.40.50.720:FF:000084">
    <property type="entry name" value="Short-chain dehydrogenase reductase"/>
    <property type="match status" value="1"/>
</dbReference>
<organism evidence="3 4">
    <name type="scientific">Roseisolibacter agri</name>
    <dbReference type="NCBI Taxonomy" id="2014610"/>
    <lineage>
        <taxon>Bacteria</taxon>
        <taxon>Pseudomonadati</taxon>
        <taxon>Gemmatimonadota</taxon>
        <taxon>Gemmatimonadia</taxon>
        <taxon>Gemmatimonadales</taxon>
        <taxon>Gemmatimonadaceae</taxon>
        <taxon>Roseisolibacter</taxon>
    </lineage>
</organism>
<dbReference type="Proteomes" id="UP001161325">
    <property type="component" value="Unassembled WGS sequence"/>
</dbReference>
<keyword evidence="4" id="KW-1185">Reference proteome</keyword>
<evidence type="ECO:0000259" key="2">
    <source>
        <dbReference type="SMART" id="SM00822"/>
    </source>
</evidence>